<reference evidence="1" key="1">
    <citation type="submission" date="2022-11" db="EMBL/GenBank/DDBJ databases">
        <title>Chromosomal genome sequence assembly and mating type (MAT) locus characterization of the leprose asexual lichenized fungus Lepraria neglecta (Nyl.) Erichsen.</title>
        <authorList>
            <person name="Allen J.L."/>
            <person name="Pfeffer B."/>
        </authorList>
    </citation>
    <scope>NUCLEOTIDE SEQUENCE</scope>
    <source>
        <strain evidence="1">Allen 5258</strain>
    </source>
</reference>
<dbReference type="InterPro" id="IPR029063">
    <property type="entry name" value="SAM-dependent_MTases_sf"/>
</dbReference>
<evidence type="ECO:0008006" key="3">
    <source>
        <dbReference type="Google" id="ProtNLM"/>
    </source>
</evidence>
<dbReference type="Pfam" id="PF10294">
    <property type="entry name" value="Methyltransf_16"/>
    <property type="match status" value="1"/>
</dbReference>
<protein>
    <recommendedName>
        <fullName evidence="3">Elongation factor methyltransferase 6</fullName>
    </recommendedName>
</protein>
<accession>A0AAE0DL56</accession>
<dbReference type="Gene3D" id="3.40.50.150">
    <property type="entry name" value="Vaccinia Virus protein VP39"/>
    <property type="match status" value="1"/>
</dbReference>
<gene>
    <name evidence="1" type="ORF">OEA41_003037</name>
</gene>
<comment type="caution">
    <text evidence="1">The sequence shown here is derived from an EMBL/GenBank/DDBJ whole genome shotgun (WGS) entry which is preliminary data.</text>
</comment>
<evidence type="ECO:0000313" key="1">
    <source>
        <dbReference type="EMBL" id="KAK3170953.1"/>
    </source>
</evidence>
<keyword evidence="2" id="KW-1185">Reference proteome</keyword>
<dbReference type="GO" id="GO:0008757">
    <property type="term" value="F:S-adenosylmethionine-dependent methyltransferase activity"/>
    <property type="evidence" value="ECO:0007669"/>
    <property type="project" value="UniProtKB-ARBA"/>
</dbReference>
<proteinExistence type="predicted"/>
<dbReference type="Proteomes" id="UP001276659">
    <property type="component" value="Unassembled WGS sequence"/>
</dbReference>
<dbReference type="GO" id="GO:0005829">
    <property type="term" value="C:cytosol"/>
    <property type="evidence" value="ECO:0007669"/>
    <property type="project" value="TreeGrafter"/>
</dbReference>
<sequence>MDPAAIDPSEFLPRLYISEDLVPSRTEQQSQIVTLNFKNLLNPPLKLQTDVSECGGQLWPAGMVLAEYLLLNKMDELRGKTILAVALGLSATSNISNTIHITDGLPALLPLLQKNIALNRSNIRDTSLVLPSVLPWGQDLPPGIPEEPDVILAADCVYFKPAFPLLLETMRELIGQETVCYFCFNKRRRADEDMTKILGKVFEVEAIKGPVSTPSEA</sequence>
<name>A0AAE0DL56_9LECA</name>
<dbReference type="PANTHER" id="PTHR14614:SF152">
    <property type="entry name" value="PROTEIN-LYSINE N-METHYLTRANSFERASE EFM6"/>
    <property type="match status" value="1"/>
</dbReference>
<dbReference type="InterPro" id="IPR019410">
    <property type="entry name" value="Methyltransf_16"/>
</dbReference>
<dbReference type="AlphaFoldDB" id="A0AAE0DL56"/>
<organism evidence="1 2">
    <name type="scientific">Lepraria neglecta</name>
    <dbReference type="NCBI Taxonomy" id="209136"/>
    <lineage>
        <taxon>Eukaryota</taxon>
        <taxon>Fungi</taxon>
        <taxon>Dikarya</taxon>
        <taxon>Ascomycota</taxon>
        <taxon>Pezizomycotina</taxon>
        <taxon>Lecanoromycetes</taxon>
        <taxon>OSLEUM clade</taxon>
        <taxon>Lecanoromycetidae</taxon>
        <taxon>Lecanorales</taxon>
        <taxon>Lecanorineae</taxon>
        <taxon>Stereocaulaceae</taxon>
        <taxon>Lepraria</taxon>
    </lineage>
</organism>
<dbReference type="PANTHER" id="PTHR14614">
    <property type="entry name" value="HEPATOCELLULAR CARCINOMA-ASSOCIATED ANTIGEN"/>
    <property type="match status" value="1"/>
</dbReference>
<dbReference type="EMBL" id="JASNWA010000008">
    <property type="protein sequence ID" value="KAK3170953.1"/>
    <property type="molecule type" value="Genomic_DNA"/>
</dbReference>
<evidence type="ECO:0000313" key="2">
    <source>
        <dbReference type="Proteomes" id="UP001276659"/>
    </source>
</evidence>